<name>A0ABQ4WQG5_9ASTR</name>
<protein>
    <submittedName>
        <fullName evidence="1">Uncharacterized protein</fullName>
    </submittedName>
</protein>
<proteinExistence type="predicted"/>
<comment type="caution">
    <text evidence="1">The sequence shown here is derived from an EMBL/GenBank/DDBJ whole genome shotgun (WGS) entry which is preliminary data.</text>
</comment>
<reference evidence="1" key="2">
    <citation type="submission" date="2022-01" db="EMBL/GenBank/DDBJ databases">
        <authorList>
            <person name="Yamashiro T."/>
            <person name="Shiraishi A."/>
            <person name="Satake H."/>
            <person name="Nakayama K."/>
        </authorList>
    </citation>
    <scope>NUCLEOTIDE SEQUENCE</scope>
</reference>
<dbReference type="Proteomes" id="UP001151760">
    <property type="component" value="Unassembled WGS sequence"/>
</dbReference>
<evidence type="ECO:0000313" key="1">
    <source>
        <dbReference type="EMBL" id="GJS55140.1"/>
    </source>
</evidence>
<reference evidence="1" key="1">
    <citation type="journal article" date="2022" name="Int. J. Mol. Sci.">
        <title>Draft Genome of Tanacetum Coccineum: Genomic Comparison of Closely Related Tanacetum-Family Plants.</title>
        <authorList>
            <person name="Yamashiro T."/>
            <person name="Shiraishi A."/>
            <person name="Nakayama K."/>
            <person name="Satake H."/>
        </authorList>
    </citation>
    <scope>NUCLEOTIDE SEQUENCE</scope>
</reference>
<dbReference type="EMBL" id="BQNB010008848">
    <property type="protein sequence ID" value="GJS55140.1"/>
    <property type="molecule type" value="Genomic_DNA"/>
</dbReference>
<gene>
    <name evidence="1" type="ORF">Tco_0628502</name>
</gene>
<organism evidence="1 2">
    <name type="scientific">Tanacetum coccineum</name>
    <dbReference type="NCBI Taxonomy" id="301880"/>
    <lineage>
        <taxon>Eukaryota</taxon>
        <taxon>Viridiplantae</taxon>
        <taxon>Streptophyta</taxon>
        <taxon>Embryophyta</taxon>
        <taxon>Tracheophyta</taxon>
        <taxon>Spermatophyta</taxon>
        <taxon>Magnoliopsida</taxon>
        <taxon>eudicotyledons</taxon>
        <taxon>Gunneridae</taxon>
        <taxon>Pentapetalae</taxon>
        <taxon>asterids</taxon>
        <taxon>campanulids</taxon>
        <taxon>Asterales</taxon>
        <taxon>Asteraceae</taxon>
        <taxon>Asteroideae</taxon>
        <taxon>Anthemideae</taxon>
        <taxon>Anthemidinae</taxon>
        <taxon>Tanacetum</taxon>
    </lineage>
</organism>
<accession>A0ABQ4WQG5</accession>
<evidence type="ECO:0000313" key="2">
    <source>
        <dbReference type="Proteomes" id="UP001151760"/>
    </source>
</evidence>
<keyword evidence="2" id="KW-1185">Reference proteome</keyword>
<sequence length="111" mass="12449">MACFWRGDPGVEDMCRGSLAGAHNLLKDKRSTNTNRESVGLNDSFRSSEFVKCRGVRKVSTWVNWLVAAKRCRATGFLILRCRLIPICGSENVPQVVDCYTPNRNVSWVGL</sequence>